<comment type="subcellular location">
    <subcellularLocation>
        <location evidence="1 8">Cell membrane</location>
        <topology evidence="1 8">Multi-pass membrane protein</topology>
    </subcellularLocation>
</comment>
<dbReference type="PANTHER" id="PTHR30269:SF0">
    <property type="entry name" value="MEMBRANE TRANSPORTER PROTEIN YFCA-RELATED"/>
    <property type="match status" value="1"/>
</dbReference>
<keyword evidence="7 8" id="KW-0472">Membrane</keyword>
<evidence type="ECO:0000256" key="8">
    <source>
        <dbReference type="RuleBase" id="RU363041"/>
    </source>
</evidence>
<reference evidence="9 12" key="4">
    <citation type="submission" date="2019-12" db="EMBL/GenBank/DDBJ databases">
        <title>Multi-Generational Helicobacter saguini Isolates.</title>
        <authorList>
            <person name="Mannion A."/>
            <person name="Shen Z."/>
            <person name="Fox J.G."/>
        </authorList>
    </citation>
    <scope>NUCLEOTIDE SEQUENCE [LARGE SCALE GENOMIC DNA]</scope>
    <source>
        <strain evidence="9">16-048</strain>
        <strain evidence="12">16-048 (F4)</strain>
    </source>
</reference>
<keyword evidence="11" id="KW-1185">Reference proteome</keyword>
<dbReference type="InterPro" id="IPR052017">
    <property type="entry name" value="TSUP"/>
</dbReference>
<dbReference type="OrthoDB" id="554695at2"/>
<evidence type="ECO:0000256" key="7">
    <source>
        <dbReference type="ARBA" id="ARBA00023136"/>
    </source>
</evidence>
<sequence length="251" mass="26921">MDLTLDIYLILFCTAFVAGFVDSIAGGGGIITIPALFLAGIPPHIALGTNKLQGTFGSFSASLHFYRMGVLDLRANAPFIVCVFALAACGTLLINVFDSTILAKFIPFLLIIFAIYFLFSPKIKEQDSKTRIPNALLAAILGIIGFYDGFFGPGTGSFLMAALILLGGFGVTQSLARAKILNFTSNIASLLIFSIFGNILWILGLVMGVGQFIGAYFGAKLASKHGIKIIKPLIVIMSIAISARLLYREYF</sequence>
<keyword evidence="3" id="KW-0813">Transport</keyword>
<feature type="transmembrane region" description="Helical" evidence="8">
    <location>
        <begin position="7"/>
        <end position="25"/>
    </location>
</feature>
<feature type="transmembrane region" description="Helical" evidence="8">
    <location>
        <begin position="131"/>
        <end position="150"/>
    </location>
</feature>
<feature type="transmembrane region" description="Helical" evidence="8">
    <location>
        <begin position="73"/>
        <end position="95"/>
    </location>
</feature>
<dbReference type="RefSeq" id="WP_034573502.1">
    <property type="nucleotide sequence ID" value="NZ_JRMP02000016.1"/>
</dbReference>
<gene>
    <name evidence="9" type="ORF">DCO61_10615</name>
    <name evidence="10" type="ORF">LS64_009320</name>
</gene>
<evidence type="ECO:0000313" key="11">
    <source>
        <dbReference type="Proteomes" id="UP000029714"/>
    </source>
</evidence>
<evidence type="ECO:0000313" key="9">
    <source>
        <dbReference type="EMBL" id="MWV70432.1"/>
    </source>
</evidence>
<keyword evidence="6 8" id="KW-1133">Transmembrane helix</keyword>
<evidence type="ECO:0000313" key="12">
    <source>
        <dbReference type="Proteomes" id="UP000477070"/>
    </source>
</evidence>
<comment type="caution">
    <text evidence="10">The sequence shown here is derived from an EMBL/GenBank/DDBJ whole genome shotgun (WGS) entry which is preliminary data.</text>
</comment>
<evidence type="ECO:0000256" key="5">
    <source>
        <dbReference type="ARBA" id="ARBA00022692"/>
    </source>
</evidence>
<feature type="transmembrane region" description="Helical" evidence="8">
    <location>
        <begin position="156"/>
        <end position="176"/>
    </location>
</feature>
<feature type="transmembrane region" description="Helical" evidence="8">
    <location>
        <begin position="101"/>
        <end position="119"/>
    </location>
</feature>
<dbReference type="Proteomes" id="UP000029714">
    <property type="component" value="Unassembled WGS sequence"/>
</dbReference>
<comment type="similarity">
    <text evidence="2 8">Belongs to the 4-toluene sulfonate uptake permease (TSUP) (TC 2.A.102) family.</text>
</comment>
<dbReference type="Proteomes" id="UP000477070">
    <property type="component" value="Unassembled WGS sequence"/>
</dbReference>
<dbReference type="AlphaFoldDB" id="A0A347VPT0"/>
<evidence type="ECO:0000256" key="4">
    <source>
        <dbReference type="ARBA" id="ARBA00022475"/>
    </source>
</evidence>
<feature type="transmembrane region" description="Helical" evidence="8">
    <location>
        <begin position="31"/>
        <end position="52"/>
    </location>
</feature>
<dbReference type="STRING" id="1548018.LS64_12515"/>
<evidence type="ECO:0000256" key="6">
    <source>
        <dbReference type="ARBA" id="ARBA00022989"/>
    </source>
</evidence>
<accession>A0A347VPT0</accession>
<dbReference type="InterPro" id="IPR002781">
    <property type="entry name" value="TM_pro_TauE-like"/>
</dbReference>
<reference evidence="10 11" key="2">
    <citation type="journal article" date="2016" name="Infect. Immun.">
        <title>Helicobacter saguini, a Novel Helicobacter Isolated from Cotton-Top Tamarins with Ulcerative Colitis, Has Proinflammatory Properties and Induces Typhlocolitis and Dysplasia in Gnotobiotic IL-10-/- Mice.</title>
        <authorList>
            <person name="Shen Z."/>
            <person name="Mannion A."/>
            <person name="Whary M.T."/>
            <person name="Muthupalani S."/>
            <person name="Sheh A."/>
            <person name="Feng Y."/>
            <person name="Gong G."/>
            <person name="Vandamme P."/>
            <person name="Holcombe H.R."/>
            <person name="Paster B.J."/>
            <person name="Fox J.G."/>
        </authorList>
    </citation>
    <scope>NUCLEOTIDE SEQUENCE [LARGE SCALE GENOMIC DNA]</scope>
    <source>
        <strain evidence="10 11">MIT 97-6194</strain>
    </source>
</reference>
<dbReference type="Pfam" id="PF01925">
    <property type="entry name" value="TauE"/>
    <property type="match status" value="1"/>
</dbReference>
<keyword evidence="4 8" id="KW-1003">Cell membrane</keyword>
<evidence type="ECO:0000256" key="1">
    <source>
        <dbReference type="ARBA" id="ARBA00004651"/>
    </source>
</evidence>
<dbReference type="EMBL" id="JRMP02000016">
    <property type="protein sequence ID" value="TLD92984.1"/>
    <property type="molecule type" value="Genomic_DNA"/>
</dbReference>
<dbReference type="EMBL" id="QBIU01000002">
    <property type="protein sequence ID" value="MWV70432.1"/>
    <property type="molecule type" value="Genomic_DNA"/>
</dbReference>
<protein>
    <recommendedName>
        <fullName evidence="8">Probable membrane transporter protein</fullName>
    </recommendedName>
</protein>
<evidence type="ECO:0000313" key="10">
    <source>
        <dbReference type="EMBL" id="TLD92984.1"/>
    </source>
</evidence>
<organism evidence="10 11">
    <name type="scientific">Helicobacter saguini</name>
    <dbReference type="NCBI Taxonomy" id="1548018"/>
    <lineage>
        <taxon>Bacteria</taxon>
        <taxon>Pseudomonadati</taxon>
        <taxon>Campylobacterota</taxon>
        <taxon>Epsilonproteobacteria</taxon>
        <taxon>Campylobacterales</taxon>
        <taxon>Helicobacteraceae</taxon>
        <taxon>Helicobacter</taxon>
    </lineage>
</organism>
<name>A0A347VPT0_9HELI</name>
<feature type="transmembrane region" description="Helical" evidence="8">
    <location>
        <begin position="229"/>
        <end position="247"/>
    </location>
</feature>
<reference evidence="10" key="3">
    <citation type="submission" date="2018-04" db="EMBL/GenBank/DDBJ databases">
        <authorList>
            <person name="Sheh A."/>
            <person name="Shen Z."/>
            <person name="Mannion A.J."/>
            <person name="Fox J.G."/>
        </authorList>
    </citation>
    <scope>NUCLEOTIDE SEQUENCE</scope>
    <source>
        <strain evidence="10">MIT 97-6194</strain>
    </source>
</reference>
<dbReference type="PANTHER" id="PTHR30269">
    <property type="entry name" value="TRANSMEMBRANE PROTEIN YFCA"/>
    <property type="match status" value="1"/>
</dbReference>
<proteinExistence type="inferred from homology"/>
<feature type="transmembrane region" description="Helical" evidence="8">
    <location>
        <begin position="188"/>
        <end position="217"/>
    </location>
</feature>
<dbReference type="GO" id="GO:0005886">
    <property type="term" value="C:plasma membrane"/>
    <property type="evidence" value="ECO:0007669"/>
    <property type="project" value="UniProtKB-SubCell"/>
</dbReference>
<keyword evidence="5 8" id="KW-0812">Transmembrane</keyword>
<evidence type="ECO:0000256" key="3">
    <source>
        <dbReference type="ARBA" id="ARBA00022448"/>
    </source>
</evidence>
<reference evidence="10 11" key="1">
    <citation type="journal article" date="2014" name="Genome Announc.">
        <title>Draft genome sequences of eight enterohepatic helicobacter species isolated from both laboratory and wild rodents.</title>
        <authorList>
            <person name="Sheh A."/>
            <person name="Shen Z."/>
            <person name="Fox J.G."/>
        </authorList>
    </citation>
    <scope>NUCLEOTIDE SEQUENCE [LARGE SCALE GENOMIC DNA]</scope>
    <source>
        <strain evidence="10 11">MIT 97-6194</strain>
    </source>
</reference>
<evidence type="ECO:0000256" key="2">
    <source>
        <dbReference type="ARBA" id="ARBA00009142"/>
    </source>
</evidence>